<dbReference type="Proteomes" id="UP001243364">
    <property type="component" value="Unassembled WGS sequence"/>
</dbReference>
<organism evidence="1 2">
    <name type="scientific">Streptomyces achromogenes</name>
    <dbReference type="NCBI Taxonomy" id="67255"/>
    <lineage>
        <taxon>Bacteria</taxon>
        <taxon>Bacillati</taxon>
        <taxon>Actinomycetota</taxon>
        <taxon>Actinomycetes</taxon>
        <taxon>Kitasatosporales</taxon>
        <taxon>Streptomycetaceae</taxon>
        <taxon>Streptomyces</taxon>
    </lineage>
</organism>
<evidence type="ECO:0000313" key="2">
    <source>
        <dbReference type="Proteomes" id="UP001243364"/>
    </source>
</evidence>
<reference evidence="1 2" key="1">
    <citation type="submission" date="2023-07" db="EMBL/GenBank/DDBJ databases">
        <title>Comparative genomics of wheat-associated soil bacteria to identify genetic determinants of phenazine resistance.</title>
        <authorList>
            <person name="Mouncey N."/>
        </authorList>
    </citation>
    <scope>NUCLEOTIDE SEQUENCE [LARGE SCALE GENOMIC DNA]</scope>
    <source>
        <strain evidence="1 2">W4I19-2</strain>
    </source>
</reference>
<name>A0ABU0Q0J4_STRAH</name>
<accession>A0ABU0Q0J4</accession>
<dbReference type="EMBL" id="JAUSYA010000001">
    <property type="protein sequence ID" value="MDQ0684089.1"/>
    <property type="molecule type" value="Genomic_DNA"/>
</dbReference>
<proteinExistence type="predicted"/>
<evidence type="ECO:0000313" key="1">
    <source>
        <dbReference type="EMBL" id="MDQ0684089.1"/>
    </source>
</evidence>
<comment type="caution">
    <text evidence="1">The sequence shown here is derived from an EMBL/GenBank/DDBJ whole genome shotgun (WGS) entry which is preliminary data.</text>
</comment>
<sequence length="236" mass="26313">MALPSWRDAKLGSMARAALWLVQEVREDEIFTKADLREAFPDVAQIDRRMRDLRDHGWKISTSREDPTLRQQEQRFVAQGAEVWIPGKSKAPKHKASLTAAQRAKVLEEDGYLCRTCGIAAGEAYEEGIEQAVLNVARRQVVQPDGEVAYQLVTECKRCGAGSAGRQADLGRVLEQAAALSPMEQRVLGAWIAADRRSLSPLDKLWAQYRTLPESSRKAVADVLDGANDQDRTERN</sequence>
<dbReference type="RefSeq" id="WP_306952099.1">
    <property type="nucleotide sequence ID" value="NZ_JAUSYA010000001.1"/>
</dbReference>
<gene>
    <name evidence="1" type="ORF">QFZ56_003052</name>
</gene>
<evidence type="ECO:0008006" key="3">
    <source>
        <dbReference type="Google" id="ProtNLM"/>
    </source>
</evidence>
<keyword evidence="2" id="KW-1185">Reference proteome</keyword>
<protein>
    <recommendedName>
        <fullName evidence="3">HNH endonuclease</fullName>
    </recommendedName>
</protein>